<dbReference type="Proteomes" id="UP000251485">
    <property type="component" value="Unassembled WGS sequence"/>
</dbReference>
<name>A0A2X2DHJ5_PROMI</name>
<keyword evidence="1" id="KW-1133">Transmembrane helix</keyword>
<keyword evidence="1" id="KW-0472">Membrane</keyword>
<accession>A0A2X2DHJ5</accession>
<sequence>MDFITNILSAINGVVWGVPMLVGILGIGLFMQFRLSFLPIRKLGTGFKLLFEKK</sequence>
<evidence type="ECO:0000313" key="2">
    <source>
        <dbReference type="EMBL" id="SPY93910.1"/>
    </source>
</evidence>
<reference evidence="2 3" key="1">
    <citation type="submission" date="2018-06" db="EMBL/GenBank/DDBJ databases">
        <authorList>
            <consortium name="Pathogen Informatics"/>
            <person name="Doyle S."/>
        </authorList>
    </citation>
    <scope>NUCLEOTIDE SEQUENCE [LARGE SCALE GENOMIC DNA]</scope>
    <source>
        <strain evidence="2 3">NCTC10975</strain>
    </source>
</reference>
<dbReference type="EMBL" id="UAUE01000001">
    <property type="protein sequence ID" value="SPY93910.1"/>
    <property type="molecule type" value="Genomic_DNA"/>
</dbReference>
<keyword evidence="1" id="KW-0812">Transmembrane</keyword>
<evidence type="ECO:0000313" key="3">
    <source>
        <dbReference type="Proteomes" id="UP000251485"/>
    </source>
</evidence>
<organism evidence="2 3">
    <name type="scientific">Proteus mirabilis</name>
    <dbReference type="NCBI Taxonomy" id="584"/>
    <lineage>
        <taxon>Bacteria</taxon>
        <taxon>Pseudomonadati</taxon>
        <taxon>Pseudomonadota</taxon>
        <taxon>Gammaproteobacteria</taxon>
        <taxon>Enterobacterales</taxon>
        <taxon>Morganellaceae</taxon>
        <taxon>Proteus</taxon>
    </lineage>
</organism>
<feature type="transmembrane region" description="Helical" evidence="1">
    <location>
        <begin position="6"/>
        <end position="31"/>
    </location>
</feature>
<proteinExistence type="predicted"/>
<evidence type="ECO:0000256" key="1">
    <source>
        <dbReference type="SAM" id="Phobius"/>
    </source>
</evidence>
<gene>
    <name evidence="2" type="ORF">NCTC10975_00237</name>
</gene>
<dbReference type="AlphaFoldDB" id="A0A2X2DHJ5"/>
<protein>
    <submittedName>
        <fullName evidence="2">Sodium:alanine symporter</fullName>
    </submittedName>
</protein>